<evidence type="ECO:0000259" key="2">
    <source>
        <dbReference type="PROSITE" id="PS50184"/>
    </source>
</evidence>
<dbReference type="EMBL" id="JAXCGZ010019237">
    <property type="protein sequence ID" value="KAK7066375.1"/>
    <property type="molecule type" value="Genomic_DNA"/>
</dbReference>
<dbReference type="Pfam" id="PF12714">
    <property type="entry name" value="TILa"/>
    <property type="match status" value="1"/>
</dbReference>
<feature type="compositionally biased region" description="Polar residues" evidence="1">
    <location>
        <begin position="444"/>
        <end position="454"/>
    </location>
</feature>
<evidence type="ECO:0000256" key="1">
    <source>
        <dbReference type="SAM" id="MobiDB-lite"/>
    </source>
</evidence>
<evidence type="ECO:0000313" key="3">
    <source>
        <dbReference type="EMBL" id="KAK7066375.1"/>
    </source>
</evidence>
<reference evidence="3 4" key="1">
    <citation type="submission" date="2023-11" db="EMBL/GenBank/DDBJ databases">
        <title>Halocaridina rubra genome assembly.</title>
        <authorList>
            <person name="Smith C."/>
        </authorList>
    </citation>
    <scope>NUCLEOTIDE SEQUENCE [LARGE SCALE GENOMIC DNA]</scope>
    <source>
        <strain evidence="3">EP-1</strain>
        <tissue evidence="3">Whole</tissue>
    </source>
</reference>
<gene>
    <name evidence="3" type="ORF">SK128_017676</name>
</gene>
<protein>
    <recommendedName>
        <fullName evidence="2">VWFC domain-containing protein</fullName>
    </recommendedName>
</protein>
<dbReference type="PROSITE" id="PS50184">
    <property type="entry name" value="VWFC_2"/>
    <property type="match status" value="1"/>
</dbReference>
<name>A0AAN8WHF2_HALRR</name>
<accession>A0AAN8WHF2</accession>
<dbReference type="InterPro" id="IPR001007">
    <property type="entry name" value="VWF_dom"/>
</dbReference>
<keyword evidence="4" id="KW-1185">Reference proteome</keyword>
<feature type="region of interest" description="Disordered" evidence="1">
    <location>
        <begin position="396"/>
        <end position="498"/>
    </location>
</feature>
<feature type="compositionally biased region" description="Polar residues" evidence="1">
    <location>
        <begin position="413"/>
        <end position="436"/>
    </location>
</feature>
<sequence length="524" mass="57208">EYSCNQDSECPEDRFCLGDVCVDPCPILNPCQGALRGGICVSRVHRPVCQCPDGTIPNSAGDVCVPENATEQGCQHEGRLYAVNETRYLEKCQEQCVCGSDGAFSCGPVTCPPGLFLAGQHSKEELCIELRNRPETDECCVVVACANSLTHPSLLSSPAELPTPIMGKDAFRSLDDIDALLPIADIGNQQSLGPERPKPITEEEYQRRLKDLEDELNKGKKKVTGTKVSSIQREIKTESTDQKTVVEENVALSPKNNDTVTDVPTMKKTLHQDEDLIDVTKPPMPEKLQNDSMAEEDMVENTKMTVNKTTAETNRTVDGLTAEGNVTTGANRTVDGIIIAAVNETAGDEDITNDEQKAVVVEYDDQGEEIHRITVAEQVEVVTLPGQEVVEMTTMPETDGESTEQPLIEESESGTGQSLMEINDAVTKQPSESGTEQPLMETNEAVTEQPSEFGTEQPVPLEVELDTDTVTEEGREPSSARETKALPGKNYRPTNHGPTDILEIFTGKKLATMALYDIQWCNFA</sequence>
<dbReference type="Proteomes" id="UP001381693">
    <property type="component" value="Unassembled WGS sequence"/>
</dbReference>
<feature type="compositionally biased region" description="Acidic residues" evidence="1">
    <location>
        <begin position="398"/>
        <end position="412"/>
    </location>
</feature>
<feature type="compositionally biased region" description="Basic and acidic residues" evidence="1">
    <location>
        <begin position="472"/>
        <end position="484"/>
    </location>
</feature>
<proteinExistence type="predicted"/>
<evidence type="ECO:0000313" key="4">
    <source>
        <dbReference type="Proteomes" id="UP001381693"/>
    </source>
</evidence>
<feature type="domain" description="VWFC" evidence="2">
    <location>
        <begin position="72"/>
        <end position="146"/>
    </location>
</feature>
<comment type="caution">
    <text evidence="3">The sequence shown here is derived from an EMBL/GenBank/DDBJ whole genome shotgun (WGS) entry which is preliminary data.</text>
</comment>
<organism evidence="3 4">
    <name type="scientific">Halocaridina rubra</name>
    <name type="common">Hawaiian red shrimp</name>
    <dbReference type="NCBI Taxonomy" id="373956"/>
    <lineage>
        <taxon>Eukaryota</taxon>
        <taxon>Metazoa</taxon>
        <taxon>Ecdysozoa</taxon>
        <taxon>Arthropoda</taxon>
        <taxon>Crustacea</taxon>
        <taxon>Multicrustacea</taxon>
        <taxon>Malacostraca</taxon>
        <taxon>Eumalacostraca</taxon>
        <taxon>Eucarida</taxon>
        <taxon>Decapoda</taxon>
        <taxon>Pleocyemata</taxon>
        <taxon>Caridea</taxon>
        <taxon>Atyoidea</taxon>
        <taxon>Atyidae</taxon>
        <taxon>Halocaridina</taxon>
    </lineage>
</organism>
<dbReference type="AlphaFoldDB" id="A0AAN8WHF2"/>
<feature type="non-terminal residue" evidence="3">
    <location>
        <position position="1"/>
    </location>
</feature>
<dbReference type="InterPro" id="IPR025615">
    <property type="entry name" value="TILa_dom"/>
</dbReference>